<dbReference type="AlphaFoldDB" id="A0A7X6DRY1"/>
<gene>
    <name evidence="2" type="ORF">MNODULE_16170</name>
</gene>
<dbReference type="PANTHER" id="PTHR23150">
    <property type="entry name" value="SULFATASE MODIFYING FACTOR 1, 2"/>
    <property type="match status" value="1"/>
</dbReference>
<dbReference type="SUPFAM" id="SSF56436">
    <property type="entry name" value="C-type lectin-like"/>
    <property type="match status" value="1"/>
</dbReference>
<dbReference type="Pfam" id="PF03781">
    <property type="entry name" value="FGE-sulfatase"/>
    <property type="match status" value="1"/>
</dbReference>
<dbReference type="InterPro" id="IPR005532">
    <property type="entry name" value="SUMF_dom"/>
</dbReference>
<proteinExistence type="predicted"/>
<dbReference type="RefSeq" id="WP_238339601.1">
    <property type="nucleotide sequence ID" value="NZ_VTOW01000003.1"/>
</dbReference>
<protein>
    <submittedName>
        <fullName evidence="2">Formylglycine-generating enzyme family protein</fullName>
    </submittedName>
</protein>
<organism evidence="2 3">
    <name type="scientific">Candidatus Manganitrophus noduliformans</name>
    <dbReference type="NCBI Taxonomy" id="2606439"/>
    <lineage>
        <taxon>Bacteria</taxon>
        <taxon>Pseudomonadati</taxon>
        <taxon>Nitrospirota</taxon>
        <taxon>Nitrospiria</taxon>
        <taxon>Candidatus Troglogloeales</taxon>
        <taxon>Candidatus Manganitrophaceae</taxon>
        <taxon>Candidatus Manganitrophus</taxon>
    </lineage>
</organism>
<dbReference type="InterPro" id="IPR042095">
    <property type="entry name" value="SUMF_sf"/>
</dbReference>
<dbReference type="InterPro" id="IPR051043">
    <property type="entry name" value="Sulfatase_Mod_Factor_Kinase"/>
</dbReference>
<comment type="caution">
    <text evidence="2">The sequence shown here is derived from an EMBL/GenBank/DDBJ whole genome shotgun (WGS) entry which is preliminary data.</text>
</comment>
<name>A0A7X6DRY1_9BACT</name>
<reference evidence="2 3" key="1">
    <citation type="journal article" date="2020" name="Nature">
        <title>Bacterial chemolithoautotrophy via manganese oxidation.</title>
        <authorList>
            <person name="Yu H."/>
            <person name="Leadbetter J.R."/>
        </authorList>
    </citation>
    <scope>NUCLEOTIDE SEQUENCE [LARGE SCALE GENOMIC DNA]</scope>
    <source>
        <strain evidence="2 3">Mn-1</strain>
    </source>
</reference>
<dbReference type="Gene3D" id="3.90.1580.10">
    <property type="entry name" value="paralog of FGE (formylglycine-generating enzyme)"/>
    <property type="match status" value="1"/>
</dbReference>
<evidence type="ECO:0000313" key="3">
    <source>
        <dbReference type="Proteomes" id="UP000534783"/>
    </source>
</evidence>
<evidence type="ECO:0000313" key="2">
    <source>
        <dbReference type="EMBL" id="NKE72286.1"/>
    </source>
</evidence>
<dbReference type="EMBL" id="VTOW01000003">
    <property type="protein sequence ID" value="NKE72286.1"/>
    <property type="molecule type" value="Genomic_DNA"/>
</dbReference>
<feature type="domain" description="Sulfatase-modifying factor enzyme-like" evidence="1">
    <location>
        <begin position="1"/>
        <end position="244"/>
    </location>
</feature>
<dbReference type="Proteomes" id="UP000534783">
    <property type="component" value="Unassembled WGS sequence"/>
</dbReference>
<accession>A0A7X6DRY1</accession>
<dbReference type="InterPro" id="IPR016187">
    <property type="entry name" value="CTDL_fold"/>
</dbReference>
<dbReference type="PANTHER" id="PTHR23150:SF19">
    <property type="entry name" value="FORMYLGLYCINE-GENERATING ENZYME"/>
    <property type="match status" value="1"/>
</dbReference>
<sequence>MAWIPAGEFMIGSDEVDETKEAIQLGFPRPWFEDEHPLRKRSLPGFYIDRHETTQEAYFKFVTATNYPPPAHWPDGRVEKGKERHPVTNVDWYEANDYCRWAGKRLPTEEEWEKAARGPEGRRYPWGDTFEIDRAHLSSGSGLNEITRPVGSFPAGKSPYGVEDMIGNVWEWTDSWYLPYPGSALRHPDFGMKHRVVRGLSYLSLGHYPEGAYRRVLEIYARASTRSYDPPAERLDDVGFRCAKSK</sequence>
<keyword evidence="3" id="KW-1185">Reference proteome</keyword>
<evidence type="ECO:0000259" key="1">
    <source>
        <dbReference type="Pfam" id="PF03781"/>
    </source>
</evidence>
<dbReference type="GO" id="GO:0120147">
    <property type="term" value="F:formylglycine-generating oxidase activity"/>
    <property type="evidence" value="ECO:0007669"/>
    <property type="project" value="TreeGrafter"/>
</dbReference>